<reference evidence="1" key="1">
    <citation type="journal article" date="2021" name="Sci. Adv.">
        <title>The American lobster genome reveals insights on longevity, neural, and immune adaptations.</title>
        <authorList>
            <person name="Polinski J.M."/>
            <person name="Zimin A.V."/>
            <person name="Clark K.F."/>
            <person name="Kohn A.B."/>
            <person name="Sadowski N."/>
            <person name="Timp W."/>
            <person name="Ptitsyn A."/>
            <person name="Khanna P."/>
            <person name="Romanova D.Y."/>
            <person name="Williams P."/>
            <person name="Greenwood S.J."/>
            <person name="Moroz L.L."/>
            <person name="Walt D.R."/>
            <person name="Bodnar A.G."/>
        </authorList>
    </citation>
    <scope>NUCLEOTIDE SEQUENCE</scope>
    <source>
        <strain evidence="1">GMGI-L3</strain>
    </source>
</reference>
<dbReference type="InterPro" id="IPR016187">
    <property type="entry name" value="CTDL_fold"/>
</dbReference>
<protein>
    <recommendedName>
        <fullName evidence="3">C-type lectin domain-containing protein</fullName>
    </recommendedName>
</protein>
<comment type="caution">
    <text evidence="1">The sequence shown here is derived from an EMBL/GenBank/DDBJ whole genome shotgun (WGS) entry which is preliminary data.</text>
</comment>
<dbReference type="EMBL" id="JAHLQT010017213">
    <property type="protein sequence ID" value="KAG7169355.1"/>
    <property type="molecule type" value="Genomic_DNA"/>
</dbReference>
<dbReference type="Proteomes" id="UP000747542">
    <property type="component" value="Unassembled WGS sequence"/>
</dbReference>
<evidence type="ECO:0000313" key="1">
    <source>
        <dbReference type="EMBL" id="KAG7169355.1"/>
    </source>
</evidence>
<organism evidence="1 2">
    <name type="scientific">Homarus americanus</name>
    <name type="common">American lobster</name>
    <dbReference type="NCBI Taxonomy" id="6706"/>
    <lineage>
        <taxon>Eukaryota</taxon>
        <taxon>Metazoa</taxon>
        <taxon>Ecdysozoa</taxon>
        <taxon>Arthropoda</taxon>
        <taxon>Crustacea</taxon>
        <taxon>Multicrustacea</taxon>
        <taxon>Malacostraca</taxon>
        <taxon>Eumalacostraca</taxon>
        <taxon>Eucarida</taxon>
        <taxon>Decapoda</taxon>
        <taxon>Pleocyemata</taxon>
        <taxon>Astacidea</taxon>
        <taxon>Nephropoidea</taxon>
        <taxon>Nephropidae</taxon>
        <taxon>Homarus</taxon>
    </lineage>
</organism>
<evidence type="ECO:0000313" key="2">
    <source>
        <dbReference type="Proteomes" id="UP000747542"/>
    </source>
</evidence>
<dbReference type="AlphaFoldDB" id="A0A8J5MYP1"/>
<dbReference type="Gene3D" id="3.10.100.10">
    <property type="entry name" value="Mannose-Binding Protein A, subunit A"/>
    <property type="match status" value="1"/>
</dbReference>
<name>A0A8J5MYP1_HOMAM</name>
<keyword evidence="2" id="KW-1185">Reference proteome</keyword>
<dbReference type="CDD" id="cd00037">
    <property type="entry name" value="CLECT"/>
    <property type="match status" value="1"/>
</dbReference>
<dbReference type="SUPFAM" id="SSF56436">
    <property type="entry name" value="C-type lectin-like"/>
    <property type="match status" value="1"/>
</dbReference>
<dbReference type="InterPro" id="IPR016186">
    <property type="entry name" value="C-type_lectin-like/link_sf"/>
</dbReference>
<accession>A0A8J5MYP1</accession>
<proteinExistence type="predicted"/>
<gene>
    <name evidence="1" type="ORF">Hamer_G028707</name>
</gene>
<sequence>MMWSTMVARCPKGWQHRGGSDQCFLIHHYGDIRKFSDARSYCKAHGGDLATIDTTTTRAVGRGGPGDLCRLHRQL</sequence>
<evidence type="ECO:0008006" key="3">
    <source>
        <dbReference type="Google" id="ProtNLM"/>
    </source>
</evidence>